<gene>
    <name evidence="2" type="ORF">GLP18_04040</name>
</gene>
<reference evidence="2 3" key="1">
    <citation type="submission" date="2019-11" db="EMBL/GenBank/DDBJ databases">
        <title>Divergent Streptococcus suis from cattle.</title>
        <authorList>
            <person name="Williamson C."/>
        </authorList>
    </citation>
    <scope>NUCLEOTIDE SEQUENCE [LARGE SCALE GENOMIC DNA]</scope>
    <source>
        <strain evidence="2 3">10-36905</strain>
    </source>
</reference>
<dbReference type="InterPro" id="IPR027417">
    <property type="entry name" value="P-loop_NTPase"/>
</dbReference>
<sequence length="445" mass="50794">MFKKIFFQNFKSFSNLTFDLTNRGKSKNLVAIYGENGSGKSNIVDSFKLLRLSMDTMDISKKISKLQEKLQENENRENLPDINTISELFFGGVNSFYEVSKNTHRISANDNTKLVFEFNIASGDGKYTLEYNKIGEIISESLDYTINSQIGNHFKIDRTTQISIALNKTIFKKGVIKDLQEQIEKFWGKHTFLAIFSDYANSVNNDYLFTNISSNFIKVIHEFKKISIWTEEMQGPFDNTSLLLTKLDKGEINSNEKDKLLQTEEIIYNYFSAMYADIKDVRYVLDEESESIKYELTIYKNIGGELTEVPISLESNGTKKLLELLTVFLWAVDGRICVVDEIDTGIHDILMNNVLKSLSDCISGQLIFTTHDTALLKELLPSSAYFISIDVNGNKEIRSGNFGDKKVSPNNNMEKMYLEGFFGAIPEPLAIDFKELFSKDNKSEE</sequence>
<dbReference type="GO" id="GO:0016887">
    <property type="term" value="F:ATP hydrolysis activity"/>
    <property type="evidence" value="ECO:0007669"/>
    <property type="project" value="InterPro"/>
</dbReference>
<evidence type="ECO:0000313" key="2">
    <source>
        <dbReference type="EMBL" id="MYN69413.1"/>
    </source>
</evidence>
<proteinExistence type="predicted"/>
<dbReference type="EMBL" id="WNXH01000005">
    <property type="protein sequence ID" value="MYN69413.1"/>
    <property type="molecule type" value="Genomic_DNA"/>
</dbReference>
<name>A0A6L8MWE4_STRSU</name>
<dbReference type="Pfam" id="PF13304">
    <property type="entry name" value="AAA_21"/>
    <property type="match status" value="1"/>
</dbReference>
<feature type="domain" description="ATPase AAA-type core" evidence="1">
    <location>
        <begin position="280"/>
        <end position="376"/>
    </location>
</feature>
<dbReference type="Proteomes" id="UP000483765">
    <property type="component" value="Unassembled WGS sequence"/>
</dbReference>
<dbReference type="PANTHER" id="PTHR40396:SF1">
    <property type="entry name" value="ATPASE AAA-TYPE CORE DOMAIN-CONTAINING PROTEIN"/>
    <property type="match status" value="1"/>
</dbReference>
<dbReference type="InterPro" id="IPR003959">
    <property type="entry name" value="ATPase_AAA_core"/>
</dbReference>
<dbReference type="AlphaFoldDB" id="A0A6L8MWE4"/>
<dbReference type="RefSeq" id="WP_160863946.1">
    <property type="nucleotide sequence ID" value="NZ_WNXH01000005.1"/>
</dbReference>
<organism evidence="2 3">
    <name type="scientific">Streptococcus suis</name>
    <dbReference type="NCBI Taxonomy" id="1307"/>
    <lineage>
        <taxon>Bacteria</taxon>
        <taxon>Bacillati</taxon>
        <taxon>Bacillota</taxon>
        <taxon>Bacilli</taxon>
        <taxon>Lactobacillales</taxon>
        <taxon>Streptococcaceae</taxon>
        <taxon>Streptococcus</taxon>
    </lineage>
</organism>
<comment type="caution">
    <text evidence="2">The sequence shown here is derived from an EMBL/GenBank/DDBJ whole genome shotgun (WGS) entry which is preliminary data.</text>
</comment>
<dbReference type="GO" id="GO:0005524">
    <property type="term" value="F:ATP binding"/>
    <property type="evidence" value="ECO:0007669"/>
    <property type="project" value="InterPro"/>
</dbReference>
<dbReference type="SUPFAM" id="SSF52540">
    <property type="entry name" value="P-loop containing nucleoside triphosphate hydrolases"/>
    <property type="match status" value="1"/>
</dbReference>
<dbReference type="Gene3D" id="3.40.50.300">
    <property type="entry name" value="P-loop containing nucleotide triphosphate hydrolases"/>
    <property type="match status" value="1"/>
</dbReference>
<evidence type="ECO:0000313" key="3">
    <source>
        <dbReference type="Proteomes" id="UP000483765"/>
    </source>
</evidence>
<protein>
    <submittedName>
        <fullName evidence="2">AAA family ATPase</fullName>
    </submittedName>
</protein>
<evidence type="ECO:0000259" key="1">
    <source>
        <dbReference type="Pfam" id="PF13304"/>
    </source>
</evidence>
<accession>A0A6L8MWE4</accession>
<dbReference type="PANTHER" id="PTHR40396">
    <property type="entry name" value="ATPASE-LIKE PROTEIN"/>
    <property type="match status" value="1"/>
</dbReference>